<evidence type="ECO:0000313" key="4">
    <source>
        <dbReference type="Proteomes" id="UP001596312"/>
    </source>
</evidence>
<dbReference type="GO" id="GO:0006950">
    <property type="term" value="P:response to stress"/>
    <property type="evidence" value="ECO:0007669"/>
    <property type="project" value="UniProtKB-ARBA"/>
</dbReference>
<dbReference type="Proteomes" id="UP001596312">
    <property type="component" value="Unassembled WGS sequence"/>
</dbReference>
<comment type="caution">
    <text evidence="3">The sequence shown here is derived from an EMBL/GenBank/DDBJ whole genome shotgun (WGS) entry which is preliminary data.</text>
</comment>
<dbReference type="AlphaFoldDB" id="A0ABD5V538"/>
<keyword evidence="4" id="KW-1185">Reference proteome</keyword>
<evidence type="ECO:0000313" key="3">
    <source>
        <dbReference type="EMBL" id="MFC6906553.1"/>
    </source>
</evidence>
<feature type="domain" description="SprT-like" evidence="2">
    <location>
        <begin position="26"/>
        <end position="178"/>
    </location>
</feature>
<feature type="region of interest" description="Disordered" evidence="1">
    <location>
        <begin position="1"/>
        <end position="22"/>
    </location>
</feature>
<dbReference type="SMART" id="SM00731">
    <property type="entry name" value="SprT"/>
    <property type="match status" value="1"/>
</dbReference>
<dbReference type="EMBL" id="JBHSXQ010000004">
    <property type="protein sequence ID" value="MFC6906553.1"/>
    <property type="molecule type" value="Genomic_DNA"/>
</dbReference>
<reference evidence="3 4" key="1">
    <citation type="journal article" date="2019" name="Int. J. Syst. Evol. Microbiol.">
        <title>The Global Catalogue of Microorganisms (GCM) 10K type strain sequencing project: providing services to taxonomists for standard genome sequencing and annotation.</title>
        <authorList>
            <consortium name="The Broad Institute Genomics Platform"/>
            <consortium name="The Broad Institute Genome Sequencing Center for Infectious Disease"/>
            <person name="Wu L."/>
            <person name="Ma J."/>
        </authorList>
    </citation>
    <scope>NUCLEOTIDE SEQUENCE [LARGE SCALE GENOMIC DNA]</scope>
    <source>
        <strain evidence="3 4">CGMCC 1.3240</strain>
    </source>
</reference>
<feature type="compositionally biased region" description="Basic and acidic residues" evidence="1">
    <location>
        <begin position="7"/>
        <end position="20"/>
    </location>
</feature>
<dbReference type="RefSeq" id="WP_340605125.1">
    <property type="nucleotide sequence ID" value="NZ_JBBMXV010000004.1"/>
</dbReference>
<organism evidence="3 4">
    <name type="scientific">Halalkalicoccus tibetensis</name>
    <dbReference type="NCBI Taxonomy" id="175632"/>
    <lineage>
        <taxon>Archaea</taxon>
        <taxon>Methanobacteriati</taxon>
        <taxon>Methanobacteriota</taxon>
        <taxon>Stenosarchaea group</taxon>
        <taxon>Halobacteria</taxon>
        <taxon>Halobacteriales</taxon>
        <taxon>Halococcaceae</taxon>
        <taxon>Halalkalicoccus</taxon>
    </lineage>
</organism>
<accession>A0ABD5V538</accession>
<evidence type="ECO:0000259" key="2">
    <source>
        <dbReference type="SMART" id="SM00731"/>
    </source>
</evidence>
<evidence type="ECO:0000256" key="1">
    <source>
        <dbReference type="SAM" id="MobiDB-lite"/>
    </source>
</evidence>
<gene>
    <name evidence="3" type="ORF">ACFQGH_15255</name>
</gene>
<dbReference type="Pfam" id="PF10263">
    <property type="entry name" value="SprT-like"/>
    <property type="match status" value="1"/>
</dbReference>
<name>A0ABD5V538_9EURY</name>
<proteinExistence type="predicted"/>
<sequence>MSTDEPAVARRGDTIDDGTHHPRTKGALRERAAAHAAAVGAEHFPLVPVEEIEWEVSTRMKRSAGIAVYDRDAEQVTIRLSWDAYEAYGWEEFARTVRHELIHAWQYYERGTADHGPTFRQWLDPLDTDRHCERYAEPRYWIVCEDCGDRNPRYRRSKVVERPERYSCGRCGGPIAVRPGN</sequence>
<protein>
    <submittedName>
        <fullName evidence="3">SprT-like domain-containing protein</fullName>
    </submittedName>
</protein>
<dbReference type="InterPro" id="IPR006640">
    <property type="entry name" value="SprT-like_domain"/>
</dbReference>